<reference evidence="2" key="1">
    <citation type="submission" date="2020-08" db="EMBL/GenBank/DDBJ databases">
        <title>Multicomponent nature underlies the extraordinary mechanical properties of spider dragline silk.</title>
        <authorList>
            <person name="Kono N."/>
            <person name="Nakamura H."/>
            <person name="Mori M."/>
            <person name="Yoshida Y."/>
            <person name="Ohtoshi R."/>
            <person name="Malay A.D."/>
            <person name="Moran D.A.P."/>
            <person name="Tomita M."/>
            <person name="Numata K."/>
            <person name="Arakawa K."/>
        </authorList>
    </citation>
    <scope>NUCLEOTIDE SEQUENCE</scope>
</reference>
<keyword evidence="1" id="KW-0732">Signal</keyword>
<gene>
    <name evidence="2" type="ORF">TNIN_291861</name>
</gene>
<dbReference type="EMBL" id="BMAV01009466">
    <property type="protein sequence ID" value="GFY53737.1"/>
    <property type="molecule type" value="Genomic_DNA"/>
</dbReference>
<evidence type="ECO:0000256" key="1">
    <source>
        <dbReference type="SAM" id="SignalP"/>
    </source>
</evidence>
<dbReference type="Proteomes" id="UP000886998">
    <property type="component" value="Unassembled WGS sequence"/>
</dbReference>
<dbReference type="AlphaFoldDB" id="A0A8X6XH35"/>
<sequence length="107" mass="11997">MMCAGLRALFKLVDYILAETVGGECFSHNDREHRRGVVAKGTTLECERIPILLNPRKKRDALLICSQRSSVRERWMHGASFVVPVSGGENQPAKGPLWSSSWSAIWE</sequence>
<evidence type="ECO:0000313" key="3">
    <source>
        <dbReference type="Proteomes" id="UP000886998"/>
    </source>
</evidence>
<evidence type="ECO:0008006" key="4">
    <source>
        <dbReference type="Google" id="ProtNLM"/>
    </source>
</evidence>
<evidence type="ECO:0000313" key="2">
    <source>
        <dbReference type="EMBL" id="GFY53737.1"/>
    </source>
</evidence>
<accession>A0A8X6XH35</accession>
<proteinExistence type="predicted"/>
<name>A0A8X6XH35_9ARAC</name>
<organism evidence="2 3">
    <name type="scientific">Trichonephila inaurata madagascariensis</name>
    <dbReference type="NCBI Taxonomy" id="2747483"/>
    <lineage>
        <taxon>Eukaryota</taxon>
        <taxon>Metazoa</taxon>
        <taxon>Ecdysozoa</taxon>
        <taxon>Arthropoda</taxon>
        <taxon>Chelicerata</taxon>
        <taxon>Arachnida</taxon>
        <taxon>Araneae</taxon>
        <taxon>Araneomorphae</taxon>
        <taxon>Entelegynae</taxon>
        <taxon>Araneoidea</taxon>
        <taxon>Nephilidae</taxon>
        <taxon>Trichonephila</taxon>
        <taxon>Trichonephila inaurata</taxon>
    </lineage>
</organism>
<protein>
    <recommendedName>
        <fullName evidence="4">Secreted protein</fullName>
    </recommendedName>
</protein>
<feature type="signal peptide" evidence="1">
    <location>
        <begin position="1"/>
        <end position="18"/>
    </location>
</feature>
<comment type="caution">
    <text evidence="2">The sequence shown here is derived from an EMBL/GenBank/DDBJ whole genome shotgun (WGS) entry which is preliminary data.</text>
</comment>
<keyword evidence="3" id="KW-1185">Reference proteome</keyword>
<feature type="chain" id="PRO_5036484983" description="Secreted protein" evidence="1">
    <location>
        <begin position="19"/>
        <end position="107"/>
    </location>
</feature>